<keyword evidence="1" id="KW-0732">Signal</keyword>
<sequence>MKKILNCAVIVSALAFSLSCKSGKQAQSSASETLTVLTYNVRNCLGMDNTVNYQRVAKVISKVNADVVAIQELDSATNRSKHLSVLHELAGLTGMIPTYHASIDYQGGKYGIGILSKEKPLHVEGIALPGKEERRSVVVVEMKNYVFACTHFSLTEEDRIKSVALIDELTAKYSKPVLLGGDLNTTPASPVIKAFAKNWNVLSDTTKLTIPANKPTECIDYIMARKQDGYTFNVLQSVVENEPVASDHLPVWIKLSCTRSAKSKR</sequence>
<proteinExistence type="predicted"/>
<comment type="caution">
    <text evidence="3">The sequence shown here is derived from an EMBL/GenBank/DDBJ whole genome shotgun (WGS) entry which is preliminary data.</text>
</comment>
<accession>A0ABT6RBR8</accession>
<dbReference type="PROSITE" id="PS51257">
    <property type="entry name" value="PROKAR_LIPOPROTEIN"/>
    <property type="match status" value="1"/>
</dbReference>
<name>A0ABT6RBR8_9BACT</name>
<dbReference type="Proteomes" id="UP001226434">
    <property type="component" value="Unassembled WGS sequence"/>
</dbReference>
<dbReference type="SUPFAM" id="SSF56219">
    <property type="entry name" value="DNase I-like"/>
    <property type="match status" value="1"/>
</dbReference>
<evidence type="ECO:0000259" key="2">
    <source>
        <dbReference type="Pfam" id="PF03372"/>
    </source>
</evidence>
<reference evidence="3 4" key="1">
    <citation type="submission" date="2023-05" db="EMBL/GenBank/DDBJ databases">
        <title>Genome sequence of Pinibacter sp. MAH-24.</title>
        <authorList>
            <person name="Huq M.A."/>
        </authorList>
    </citation>
    <scope>NUCLEOTIDE SEQUENCE [LARGE SCALE GENOMIC DNA]</scope>
    <source>
        <strain evidence="3 4">MAH-24</strain>
    </source>
</reference>
<feature type="domain" description="Endonuclease/exonuclease/phosphatase" evidence="2">
    <location>
        <begin position="37"/>
        <end position="248"/>
    </location>
</feature>
<dbReference type="InterPro" id="IPR051916">
    <property type="entry name" value="GPI-anchor_lipid_remodeler"/>
</dbReference>
<evidence type="ECO:0000313" key="3">
    <source>
        <dbReference type="EMBL" id="MDI3319836.1"/>
    </source>
</evidence>
<keyword evidence="3" id="KW-0255">Endonuclease</keyword>
<feature type="signal peptide" evidence="1">
    <location>
        <begin position="1"/>
        <end position="26"/>
    </location>
</feature>
<dbReference type="RefSeq" id="WP_282333939.1">
    <property type="nucleotide sequence ID" value="NZ_JASBRG010000005.1"/>
</dbReference>
<dbReference type="Pfam" id="PF03372">
    <property type="entry name" value="Exo_endo_phos"/>
    <property type="match status" value="1"/>
</dbReference>
<keyword evidence="3" id="KW-0540">Nuclease</keyword>
<evidence type="ECO:0000313" key="4">
    <source>
        <dbReference type="Proteomes" id="UP001226434"/>
    </source>
</evidence>
<keyword evidence="3" id="KW-0378">Hydrolase</keyword>
<dbReference type="PANTHER" id="PTHR14859">
    <property type="entry name" value="CALCOFLUOR WHITE HYPERSENSITIVE PROTEIN PRECURSOR"/>
    <property type="match status" value="1"/>
</dbReference>
<dbReference type="Gene3D" id="3.60.10.10">
    <property type="entry name" value="Endonuclease/exonuclease/phosphatase"/>
    <property type="match status" value="1"/>
</dbReference>
<dbReference type="InterPro" id="IPR036691">
    <property type="entry name" value="Endo/exonu/phosph_ase_sf"/>
</dbReference>
<dbReference type="InterPro" id="IPR005135">
    <property type="entry name" value="Endo/exonuclease/phosphatase"/>
</dbReference>
<organism evidence="3 4">
    <name type="scientific">Pinibacter soli</name>
    <dbReference type="NCBI Taxonomy" id="3044211"/>
    <lineage>
        <taxon>Bacteria</taxon>
        <taxon>Pseudomonadati</taxon>
        <taxon>Bacteroidota</taxon>
        <taxon>Chitinophagia</taxon>
        <taxon>Chitinophagales</taxon>
        <taxon>Chitinophagaceae</taxon>
        <taxon>Pinibacter</taxon>
    </lineage>
</organism>
<keyword evidence="4" id="KW-1185">Reference proteome</keyword>
<feature type="chain" id="PRO_5046941605" evidence="1">
    <location>
        <begin position="27"/>
        <end position="265"/>
    </location>
</feature>
<evidence type="ECO:0000256" key="1">
    <source>
        <dbReference type="SAM" id="SignalP"/>
    </source>
</evidence>
<dbReference type="GO" id="GO:0004519">
    <property type="term" value="F:endonuclease activity"/>
    <property type="evidence" value="ECO:0007669"/>
    <property type="project" value="UniProtKB-KW"/>
</dbReference>
<protein>
    <submittedName>
        <fullName evidence="3">Endonuclease/exonuclease/phosphatase family protein</fullName>
    </submittedName>
</protein>
<gene>
    <name evidence="3" type="ORF">QJ048_08635</name>
</gene>
<dbReference type="EMBL" id="JASBRG010000005">
    <property type="protein sequence ID" value="MDI3319836.1"/>
    <property type="molecule type" value="Genomic_DNA"/>
</dbReference>
<dbReference type="PANTHER" id="PTHR14859:SF15">
    <property type="entry name" value="ENDONUCLEASE_EXONUCLEASE_PHOSPHATASE DOMAIN-CONTAINING PROTEIN"/>
    <property type="match status" value="1"/>
</dbReference>